<organism evidence="1">
    <name type="scientific">Ananas comosus var. bracteatus</name>
    <name type="common">red pineapple</name>
    <dbReference type="NCBI Taxonomy" id="296719"/>
    <lineage>
        <taxon>Eukaryota</taxon>
        <taxon>Viridiplantae</taxon>
        <taxon>Streptophyta</taxon>
        <taxon>Embryophyta</taxon>
        <taxon>Tracheophyta</taxon>
        <taxon>Spermatophyta</taxon>
        <taxon>Magnoliopsida</taxon>
        <taxon>Liliopsida</taxon>
        <taxon>Poales</taxon>
        <taxon>Bromeliaceae</taxon>
        <taxon>Bromelioideae</taxon>
        <taxon>Ananas</taxon>
    </lineage>
</organism>
<dbReference type="EMBL" id="LR862136">
    <property type="protein sequence ID" value="CAD1842524.1"/>
    <property type="molecule type" value="Genomic_DNA"/>
</dbReference>
<reference evidence="1" key="1">
    <citation type="submission" date="2020-07" db="EMBL/GenBank/DDBJ databases">
        <authorList>
            <person name="Lin J."/>
        </authorList>
    </citation>
    <scope>NUCLEOTIDE SEQUENCE</scope>
</reference>
<protein>
    <submittedName>
        <fullName evidence="1">Uncharacterized protein</fullName>
    </submittedName>
</protein>
<evidence type="ECO:0000313" key="1">
    <source>
        <dbReference type="EMBL" id="CAD1842524.1"/>
    </source>
</evidence>
<dbReference type="AlphaFoldDB" id="A0A6V7QH91"/>
<sequence>MSPYQHVHYHDPDEGIYHEPSATENTPIETPRVEFLAFRHSGADFETVSSTDFSVTFGLLWLPCGLGLGCEVASEQRPACAVPNGPVIVNIPTLGMSLPYGIPFRRPIPYGRAYVVMAISGVSACGERPSQACANEHNGKQA</sequence>
<name>A0A6V7QH91_ANACO</name>
<accession>A0A6V7QH91</accession>
<gene>
    <name evidence="1" type="ORF">CB5_LOCUS25735</name>
</gene>
<proteinExistence type="predicted"/>